<dbReference type="Gene3D" id="2.60.120.200">
    <property type="match status" value="1"/>
</dbReference>
<accession>A0A6J0UQJ4</accession>
<dbReference type="InterPro" id="IPR001759">
    <property type="entry name" value="PTX_dom"/>
</dbReference>
<evidence type="ECO:0000259" key="10">
    <source>
        <dbReference type="PROSITE" id="PS51828"/>
    </source>
</evidence>
<keyword evidence="5 9" id="KW-0106">Calcium</keyword>
<sequence length="216" mass="25220">MEVAWIYLLMIVAGVSQTFAREDLQNMSFIFGKKGYVTVESDQEGEPLENVTLCLKHFSELMARQALFSYATKDQSKDIAIHMEAQEPYRWYNVYIGGADVSFRTPYSYLGWQAVCINWASETGVLTFWLNQKALSRKIVRKGYSIRAHTLVELGRAHKENIFFSGEIQDVYMWNYTVEARDMKSTEWKYIYPLPVVNWRNLEYEIQGNVALEYIV</sequence>
<dbReference type="PRINTS" id="PR00895">
    <property type="entry name" value="PENTAXIN"/>
</dbReference>
<dbReference type="PANTHER" id="PTHR45869">
    <property type="entry name" value="C-REACTIVE PROTEIN-RELATED"/>
    <property type="match status" value="1"/>
</dbReference>
<dbReference type="Proteomes" id="UP001652642">
    <property type="component" value="Chromosome 15"/>
</dbReference>
<comment type="similarity">
    <text evidence="7 9">Belongs to the pentraxin family.</text>
</comment>
<dbReference type="GO" id="GO:0001849">
    <property type="term" value="F:complement component C1q complex binding"/>
    <property type="evidence" value="ECO:0007669"/>
    <property type="project" value="TreeGrafter"/>
</dbReference>
<dbReference type="GO" id="GO:0005615">
    <property type="term" value="C:extracellular space"/>
    <property type="evidence" value="ECO:0007669"/>
    <property type="project" value="TreeGrafter"/>
</dbReference>
<evidence type="ECO:0000256" key="6">
    <source>
        <dbReference type="ARBA" id="ARBA00023157"/>
    </source>
</evidence>
<evidence type="ECO:0000256" key="9">
    <source>
        <dbReference type="RuleBase" id="RU362112"/>
    </source>
</evidence>
<keyword evidence="11" id="KW-1185">Reference proteome</keyword>
<evidence type="ECO:0000256" key="7">
    <source>
        <dbReference type="ARBA" id="ARBA00038102"/>
    </source>
</evidence>
<reference evidence="12" key="1">
    <citation type="submission" date="2025-08" db="UniProtKB">
        <authorList>
            <consortium name="RefSeq"/>
        </authorList>
    </citation>
    <scope>IDENTIFICATION</scope>
</reference>
<gene>
    <name evidence="12" type="primary">LOC110084991</name>
</gene>
<dbReference type="InterPro" id="IPR013320">
    <property type="entry name" value="ConA-like_dom_sf"/>
</dbReference>
<comment type="caution">
    <text evidence="8">Lacks conserved residue(s) required for the propagation of feature annotation.</text>
</comment>
<evidence type="ECO:0000256" key="8">
    <source>
        <dbReference type="PROSITE-ProRule" id="PRU01172"/>
    </source>
</evidence>
<comment type="cofactor">
    <cofactor evidence="9">
        <name>Ca(2+)</name>
        <dbReference type="ChEBI" id="CHEBI:29108"/>
    </cofactor>
    <text evidence="9">Binds 2 calcium ions per subunit.</text>
</comment>
<evidence type="ECO:0000256" key="4">
    <source>
        <dbReference type="ARBA" id="ARBA00022729"/>
    </source>
</evidence>
<feature type="domain" description="Pentraxin (PTX)" evidence="10">
    <location>
        <begin position="25"/>
        <end position="216"/>
    </location>
</feature>
<feature type="chain" id="PRO_5044994482" description="Pentraxin family member" evidence="9">
    <location>
        <begin position="21"/>
        <end position="216"/>
    </location>
</feature>
<evidence type="ECO:0000256" key="2">
    <source>
        <dbReference type="ARBA" id="ARBA00022525"/>
    </source>
</evidence>
<dbReference type="RefSeq" id="XP_020660434.2">
    <property type="nucleotide sequence ID" value="XM_020804775.2"/>
</dbReference>
<feature type="signal peptide" evidence="9">
    <location>
        <begin position="1"/>
        <end position="20"/>
    </location>
</feature>
<keyword evidence="6" id="KW-1015">Disulfide bond</keyword>
<keyword evidence="2" id="KW-0964">Secreted</keyword>
<dbReference type="GO" id="GO:0046872">
    <property type="term" value="F:metal ion binding"/>
    <property type="evidence" value="ECO:0007669"/>
    <property type="project" value="UniProtKB-KW"/>
</dbReference>
<evidence type="ECO:0000313" key="12">
    <source>
        <dbReference type="RefSeq" id="XP_020660434.2"/>
    </source>
</evidence>
<name>A0A6J0UQJ4_9SAUR</name>
<evidence type="ECO:0000256" key="1">
    <source>
        <dbReference type="ARBA" id="ARBA00004613"/>
    </source>
</evidence>
<comment type="subcellular location">
    <subcellularLocation>
        <location evidence="1 9">Secreted</location>
    </subcellularLocation>
</comment>
<evidence type="ECO:0000256" key="5">
    <source>
        <dbReference type="ARBA" id="ARBA00022837"/>
    </source>
</evidence>
<dbReference type="InterPro" id="IPR051005">
    <property type="entry name" value="Pentraxin_domain"/>
</dbReference>
<evidence type="ECO:0000256" key="3">
    <source>
        <dbReference type="ARBA" id="ARBA00022723"/>
    </source>
</evidence>
<protein>
    <recommendedName>
        <fullName evidence="9">Pentraxin family member</fullName>
    </recommendedName>
</protein>
<dbReference type="PROSITE" id="PS51828">
    <property type="entry name" value="PTX_2"/>
    <property type="match status" value="1"/>
</dbReference>
<dbReference type="Pfam" id="PF00354">
    <property type="entry name" value="Pentaxin"/>
    <property type="match status" value="1"/>
</dbReference>
<evidence type="ECO:0000313" key="11">
    <source>
        <dbReference type="Proteomes" id="UP001652642"/>
    </source>
</evidence>
<proteinExistence type="inferred from homology"/>
<comment type="subunit">
    <text evidence="9">Homopentamer. Pentaxin (or pentraxin) have a discoid arrangement of 5 non-covalently bound subunits.</text>
</comment>
<keyword evidence="4 9" id="KW-0732">Signal</keyword>
<dbReference type="PANTHER" id="PTHR45869:SF7">
    <property type="entry name" value="C-REACTIVE PROTEIN"/>
    <property type="match status" value="1"/>
</dbReference>
<keyword evidence="3 9" id="KW-0479">Metal-binding</keyword>
<dbReference type="GO" id="GO:0045087">
    <property type="term" value="P:innate immune response"/>
    <property type="evidence" value="ECO:0007669"/>
    <property type="project" value="TreeGrafter"/>
</dbReference>
<dbReference type="AlphaFoldDB" id="A0A6J0UQJ4"/>
<dbReference type="GeneID" id="110084991"/>
<dbReference type="SUPFAM" id="SSF49899">
    <property type="entry name" value="Concanavalin A-like lectins/glucanases"/>
    <property type="match status" value="1"/>
</dbReference>
<organism evidence="11 12">
    <name type="scientific">Pogona vitticeps</name>
    <name type="common">central bearded dragon</name>
    <dbReference type="NCBI Taxonomy" id="103695"/>
    <lineage>
        <taxon>Eukaryota</taxon>
        <taxon>Metazoa</taxon>
        <taxon>Chordata</taxon>
        <taxon>Craniata</taxon>
        <taxon>Vertebrata</taxon>
        <taxon>Euteleostomi</taxon>
        <taxon>Lepidosauria</taxon>
        <taxon>Squamata</taxon>
        <taxon>Bifurcata</taxon>
        <taxon>Unidentata</taxon>
        <taxon>Episquamata</taxon>
        <taxon>Toxicofera</taxon>
        <taxon>Iguania</taxon>
        <taxon>Acrodonta</taxon>
        <taxon>Agamidae</taxon>
        <taxon>Amphibolurinae</taxon>
        <taxon>Pogona</taxon>
    </lineage>
</organism>
<dbReference type="SMART" id="SM00159">
    <property type="entry name" value="PTX"/>
    <property type="match status" value="1"/>
</dbReference>